<accession>A0A495J7A6</accession>
<dbReference type="Gene3D" id="1.10.443.10">
    <property type="entry name" value="Intergrase catalytic core"/>
    <property type="match status" value="1"/>
</dbReference>
<dbReference type="RefSeq" id="WP_121200135.1">
    <property type="nucleotide sequence ID" value="NZ_RBKU01000001.1"/>
</dbReference>
<dbReference type="EMBL" id="RBKU01000001">
    <property type="protein sequence ID" value="RKR84482.1"/>
    <property type="molecule type" value="Genomic_DNA"/>
</dbReference>
<dbReference type="InterPro" id="IPR011010">
    <property type="entry name" value="DNA_brk_join_enz"/>
</dbReference>
<dbReference type="AlphaFoldDB" id="A0A495J7A6"/>
<dbReference type="SUPFAM" id="SSF56349">
    <property type="entry name" value="DNA breaking-rejoining enzymes"/>
    <property type="match status" value="1"/>
</dbReference>
<dbReference type="GO" id="GO:0007059">
    <property type="term" value="P:chromosome segregation"/>
    <property type="evidence" value="ECO:0007669"/>
    <property type="project" value="UniProtKB-KW"/>
</dbReference>
<dbReference type="InterPro" id="IPR013762">
    <property type="entry name" value="Integrase-like_cat_sf"/>
</dbReference>
<keyword evidence="6" id="KW-1185">Reference proteome</keyword>
<gene>
    <name evidence="5" type="ORF">BDD43_4721</name>
</gene>
<protein>
    <submittedName>
        <fullName evidence="5">Integrase/recombinase XerD</fullName>
    </submittedName>
</protein>
<evidence type="ECO:0000256" key="2">
    <source>
        <dbReference type="ARBA" id="ARBA00023125"/>
    </source>
</evidence>
<dbReference type="InterPro" id="IPR010998">
    <property type="entry name" value="Integrase_recombinase_N"/>
</dbReference>
<dbReference type="InterPro" id="IPR002104">
    <property type="entry name" value="Integrase_catalytic"/>
</dbReference>
<evidence type="ECO:0000256" key="3">
    <source>
        <dbReference type="ARBA" id="ARBA00023172"/>
    </source>
</evidence>
<dbReference type="Gene3D" id="1.10.150.130">
    <property type="match status" value="1"/>
</dbReference>
<dbReference type="GO" id="GO:0006310">
    <property type="term" value="P:DNA recombination"/>
    <property type="evidence" value="ECO:0007669"/>
    <property type="project" value="UniProtKB-KW"/>
</dbReference>
<feature type="domain" description="Tyr recombinase" evidence="4">
    <location>
        <begin position="119"/>
        <end position="299"/>
    </location>
</feature>
<proteinExistence type="predicted"/>
<dbReference type="GO" id="GO:0015074">
    <property type="term" value="P:DNA integration"/>
    <property type="evidence" value="ECO:0007669"/>
    <property type="project" value="InterPro"/>
</dbReference>
<dbReference type="PANTHER" id="PTHR30349:SF81">
    <property type="entry name" value="TYROSINE RECOMBINASE XERC"/>
    <property type="match status" value="1"/>
</dbReference>
<comment type="caution">
    <text evidence="5">The sequence shown here is derived from an EMBL/GenBank/DDBJ whole genome shotgun (WGS) entry which is preliminary data.</text>
</comment>
<keyword evidence="2" id="KW-0238">DNA-binding</keyword>
<evidence type="ECO:0000313" key="6">
    <source>
        <dbReference type="Proteomes" id="UP000268007"/>
    </source>
</evidence>
<keyword evidence="1" id="KW-0159">Chromosome partition</keyword>
<evidence type="ECO:0000313" key="5">
    <source>
        <dbReference type="EMBL" id="RKR84482.1"/>
    </source>
</evidence>
<dbReference type="InterPro" id="IPR050090">
    <property type="entry name" value="Tyrosine_recombinase_XerCD"/>
</dbReference>
<dbReference type="PANTHER" id="PTHR30349">
    <property type="entry name" value="PHAGE INTEGRASE-RELATED"/>
    <property type="match status" value="1"/>
</dbReference>
<evidence type="ECO:0000256" key="1">
    <source>
        <dbReference type="ARBA" id="ARBA00022829"/>
    </source>
</evidence>
<organism evidence="5 6">
    <name type="scientific">Mucilaginibacter gracilis</name>
    <dbReference type="NCBI Taxonomy" id="423350"/>
    <lineage>
        <taxon>Bacteria</taxon>
        <taxon>Pseudomonadati</taxon>
        <taxon>Bacteroidota</taxon>
        <taxon>Sphingobacteriia</taxon>
        <taxon>Sphingobacteriales</taxon>
        <taxon>Sphingobacteriaceae</taxon>
        <taxon>Mucilaginibacter</taxon>
    </lineage>
</organism>
<sequence length="299" mass="34298">MQATLYNPLYIRLHAGFTQWLRILNFEPTSPRDMPKILTEFLIYLQDNNCHRPHDIQQEHLKKYLERLHERPSKTAAGAISLNYIRKHLQVIRKFSRYLTESGQESFTVKLRIKGKSSNVKSILSLAEISSLYEAVKDETPLGLRDKAILALYYGCGLRKNEGANINVKDILLDKALVYVRKGKGYKERYVPLAGTAKADLENYIVYGRPLLATDKKEDALLLNVNGKRLSGHMAYERLQKLKDIAKIKKPAGLHTLRHSIASHLLHSGMALEQIQRFLGHSSMESTQIYTHLKHEQKI</sequence>
<dbReference type="GO" id="GO:0003677">
    <property type="term" value="F:DNA binding"/>
    <property type="evidence" value="ECO:0007669"/>
    <property type="project" value="UniProtKB-KW"/>
</dbReference>
<dbReference type="Pfam" id="PF00589">
    <property type="entry name" value="Phage_integrase"/>
    <property type="match status" value="1"/>
</dbReference>
<evidence type="ECO:0000259" key="4">
    <source>
        <dbReference type="PROSITE" id="PS51898"/>
    </source>
</evidence>
<name>A0A495J7A6_9SPHI</name>
<dbReference type="OrthoDB" id="9801717at2"/>
<keyword evidence="3" id="KW-0233">DNA recombination</keyword>
<dbReference type="PROSITE" id="PS51898">
    <property type="entry name" value="TYR_RECOMBINASE"/>
    <property type="match status" value="1"/>
</dbReference>
<dbReference type="Proteomes" id="UP000268007">
    <property type="component" value="Unassembled WGS sequence"/>
</dbReference>
<reference evidence="5 6" key="1">
    <citation type="submission" date="2018-10" db="EMBL/GenBank/DDBJ databases">
        <title>Genomic Encyclopedia of Archaeal and Bacterial Type Strains, Phase II (KMG-II): from individual species to whole genera.</title>
        <authorList>
            <person name="Goeker M."/>
        </authorList>
    </citation>
    <scope>NUCLEOTIDE SEQUENCE [LARGE SCALE GENOMIC DNA]</scope>
    <source>
        <strain evidence="5 6">DSM 18602</strain>
    </source>
</reference>